<evidence type="ECO:0000313" key="3">
    <source>
        <dbReference type="Proteomes" id="UP001198571"/>
    </source>
</evidence>
<name>A0ABS8CP31_9RHOB</name>
<keyword evidence="1" id="KW-0812">Transmembrane</keyword>
<gene>
    <name evidence="2" type="ORF">H0485_11310</name>
</gene>
<accession>A0ABS8CP31</accession>
<keyword evidence="3" id="KW-1185">Reference proteome</keyword>
<evidence type="ECO:0000256" key="1">
    <source>
        <dbReference type="SAM" id="Phobius"/>
    </source>
</evidence>
<keyword evidence="1" id="KW-0472">Membrane</keyword>
<dbReference type="Pfam" id="PF10003">
    <property type="entry name" value="DUF2244"/>
    <property type="match status" value="1"/>
</dbReference>
<sequence>MPYRWLTDPAPVSAPRARLRQVRLEPYQALGRTGFRWFIGATAALIALPLLAALATPVFWGLLPFIAGALAAIWFALRRSWRDRSLREELEIGPDKARLRRIGPGQRLQEWQANSYWVSVRLYPQGGPVPDYLTLKGEGREVELGAFLTPEERKALAGEIRLALAELRCAP</sequence>
<dbReference type="EMBL" id="JACDXX010000009">
    <property type="protein sequence ID" value="MCB5410585.1"/>
    <property type="molecule type" value="Genomic_DNA"/>
</dbReference>
<protein>
    <submittedName>
        <fullName evidence="2">DUF2244 domain-containing protein</fullName>
    </submittedName>
</protein>
<evidence type="ECO:0000313" key="2">
    <source>
        <dbReference type="EMBL" id="MCB5410585.1"/>
    </source>
</evidence>
<proteinExistence type="predicted"/>
<keyword evidence="1" id="KW-1133">Transmembrane helix</keyword>
<reference evidence="2 3" key="1">
    <citation type="submission" date="2020-07" db="EMBL/GenBank/DDBJ databases">
        <title>Pseudogemmobacter sp. nov., isolated from poultry manure in Taiwan.</title>
        <authorList>
            <person name="Lin S.-Y."/>
            <person name="Tang Y.-S."/>
            <person name="Young C.-C."/>
        </authorList>
    </citation>
    <scope>NUCLEOTIDE SEQUENCE [LARGE SCALE GENOMIC DNA]</scope>
    <source>
        <strain evidence="2 3">CC-YST710</strain>
    </source>
</reference>
<feature type="transmembrane region" description="Helical" evidence="1">
    <location>
        <begin position="58"/>
        <end position="77"/>
    </location>
</feature>
<organism evidence="2 3">
    <name type="scientific">Pseudogemmobacter faecipullorum</name>
    <dbReference type="NCBI Taxonomy" id="2755041"/>
    <lineage>
        <taxon>Bacteria</taxon>
        <taxon>Pseudomonadati</taxon>
        <taxon>Pseudomonadota</taxon>
        <taxon>Alphaproteobacteria</taxon>
        <taxon>Rhodobacterales</taxon>
        <taxon>Paracoccaceae</taxon>
        <taxon>Pseudogemmobacter</taxon>
    </lineage>
</organism>
<dbReference type="Proteomes" id="UP001198571">
    <property type="component" value="Unassembled WGS sequence"/>
</dbReference>
<dbReference type="RefSeq" id="WP_226935610.1">
    <property type="nucleotide sequence ID" value="NZ_JACDXX010000009.1"/>
</dbReference>
<comment type="caution">
    <text evidence="2">The sequence shown here is derived from an EMBL/GenBank/DDBJ whole genome shotgun (WGS) entry which is preliminary data.</text>
</comment>
<dbReference type="InterPro" id="IPR019253">
    <property type="entry name" value="DUF2244_TM"/>
</dbReference>
<feature type="transmembrane region" description="Helical" evidence="1">
    <location>
        <begin position="34"/>
        <end position="52"/>
    </location>
</feature>